<dbReference type="SUPFAM" id="SSF140663">
    <property type="entry name" value="TTHA0068-like"/>
    <property type="match status" value="1"/>
</dbReference>
<accession>A0A0P1F7P8</accession>
<evidence type="ECO:0000313" key="2">
    <source>
        <dbReference type="Proteomes" id="UP000051587"/>
    </source>
</evidence>
<dbReference type="Gene3D" id="1.10.3450.10">
    <property type="entry name" value="TTHA0068-like"/>
    <property type="match status" value="1"/>
</dbReference>
<protein>
    <recommendedName>
        <fullName evidence="3">DUF309 domain-containing protein</fullName>
    </recommendedName>
</protein>
<dbReference type="RefSeq" id="WP_233487432.1">
    <property type="nucleotide sequence ID" value="NZ_CP051181.1"/>
</dbReference>
<keyword evidence="2" id="KW-1185">Reference proteome</keyword>
<dbReference type="Proteomes" id="UP000051587">
    <property type="component" value="Unassembled WGS sequence"/>
</dbReference>
<gene>
    <name evidence="1" type="ORF">TG4357_01028</name>
</gene>
<name>A0A0P1F7P8_THAGE</name>
<dbReference type="Pfam" id="PF03745">
    <property type="entry name" value="DUF309"/>
    <property type="match status" value="1"/>
</dbReference>
<sequence length="163" mass="17572">MTPARTISGADGVGGASSWRPAHAYVPGRTPRHGDTLFDPIKATVPADIAALPDSQAWRVGLDFLTEGYFWEAHELLESVWMVCPPNSAERRLVQAIIQYANAGLKRKMDRPAAATRLLGLAEGLGKDAFGRGGEVILGLRRDDLVRIAKTVSVPQSVNRSAI</sequence>
<organism evidence="1 2">
    <name type="scientific">Thalassovita gelatinovora</name>
    <name type="common">Thalassobius gelatinovorus</name>
    <dbReference type="NCBI Taxonomy" id="53501"/>
    <lineage>
        <taxon>Bacteria</taxon>
        <taxon>Pseudomonadati</taxon>
        <taxon>Pseudomonadota</taxon>
        <taxon>Alphaproteobacteria</taxon>
        <taxon>Rhodobacterales</taxon>
        <taxon>Roseobacteraceae</taxon>
        <taxon>Thalassovita</taxon>
    </lineage>
</organism>
<proteinExistence type="predicted"/>
<dbReference type="InterPro" id="IPR005500">
    <property type="entry name" value="DUF309"/>
</dbReference>
<dbReference type="AlphaFoldDB" id="A0A0P1F7P8"/>
<reference evidence="1 2" key="1">
    <citation type="submission" date="2015-09" db="EMBL/GenBank/DDBJ databases">
        <authorList>
            <consortium name="Swine Surveillance"/>
        </authorList>
    </citation>
    <scope>NUCLEOTIDE SEQUENCE [LARGE SCALE GENOMIC DNA]</scope>
    <source>
        <strain evidence="1 2">CECT 4357</strain>
    </source>
</reference>
<evidence type="ECO:0008006" key="3">
    <source>
        <dbReference type="Google" id="ProtNLM"/>
    </source>
</evidence>
<evidence type="ECO:0000313" key="1">
    <source>
        <dbReference type="EMBL" id="CUH64033.1"/>
    </source>
</evidence>
<dbReference type="EMBL" id="CYSA01000015">
    <property type="protein sequence ID" value="CUH64033.1"/>
    <property type="molecule type" value="Genomic_DNA"/>
</dbReference>
<dbReference type="InterPro" id="IPR023203">
    <property type="entry name" value="TTHA0068_sf"/>
</dbReference>
<dbReference type="STRING" id="53501.SAMN04488043_10970"/>